<feature type="region of interest" description="Disordered" evidence="5">
    <location>
        <begin position="1"/>
        <end position="24"/>
    </location>
</feature>
<dbReference type="EMBL" id="RDSR01000003">
    <property type="protein sequence ID" value="RNE66724.1"/>
    <property type="molecule type" value="Genomic_DNA"/>
</dbReference>
<organism evidence="7 8">
    <name type="scientific">Cryobacterium tepidiphilum</name>
    <dbReference type="NCBI Taxonomy" id="2486026"/>
    <lineage>
        <taxon>Bacteria</taxon>
        <taxon>Bacillati</taxon>
        <taxon>Actinomycetota</taxon>
        <taxon>Actinomycetes</taxon>
        <taxon>Micrococcales</taxon>
        <taxon>Microbacteriaceae</taxon>
        <taxon>Cryobacterium</taxon>
    </lineage>
</organism>
<dbReference type="GO" id="GO:0003700">
    <property type="term" value="F:DNA-binding transcription factor activity"/>
    <property type="evidence" value="ECO:0007669"/>
    <property type="project" value="TreeGrafter"/>
</dbReference>
<keyword evidence="1" id="KW-0805">Transcription regulation</keyword>
<name>A0A3M8LPS2_9MICO</name>
<gene>
    <name evidence="7" type="ORF">EEJ31_02755</name>
</gene>
<keyword evidence="2 4" id="KW-0238">DNA-binding</keyword>
<dbReference type="Pfam" id="PF00440">
    <property type="entry name" value="TetR_N"/>
    <property type="match status" value="1"/>
</dbReference>
<dbReference type="PANTHER" id="PTHR30055">
    <property type="entry name" value="HTH-TYPE TRANSCRIPTIONAL REGULATOR RUTR"/>
    <property type="match status" value="1"/>
</dbReference>
<evidence type="ECO:0000259" key="6">
    <source>
        <dbReference type="PROSITE" id="PS50977"/>
    </source>
</evidence>
<sequence>MHSMTDGATGGLRERRMADTRRQLSDTARRLTAERGLAGFTVEEVCEHVGVSRRTFFNYFHSKEEAIVGHADDMLDQAARDAFVAGGGGEHAGLTPTLLDDLAALAVSHVELVAHDPEQMRSLAAAIGKEPQLLGVFMRSGAENERMLRELVTRREGLAEDDPAAAMAVVVFLAVVRHTSHQFFAAGNAHPFADLLHANLDALRSVFAAERPARP</sequence>
<dbReference type="AlphaFoldDB" id="A0A3M8LPS2"/>
<keyword evidence="8" id="KW-1185">Reference proteome</keyword>
<dbReference type="Gene3D" id="1.10.10.60">
    <property type="entry name" value="Homeodomain-like"/>
    <property type="match status" value="1"/>
</dbReference>
<dbReference type="GO" id="GO:0000976">
    <property type="term" value="F:transcription cis-regulatory region binding"/>
    <property type="evidence" value="ECO:0007669"/>
    <property type="project" value="TreeGrafter"/>
</dbReference>
<dbReference type="Pfam" id="PF17754">
    <property type="entry name" value="TetR_C_14"/>
    <property type="match status" value="1"/>
</dbReference>
<evidence type="ECO:0000256" key="4">
    <source>
        <dbReference type="PROSITE-ProRule" id="PRU00335"/>
    </source>
</evidence>
<reference evidence="7 8" key="1">
    <citation type="submission" date="2018-11" db="EMBL/GenBank/DDBJ databases">
        <title>Cryobacterium sp. nov., isolated from rhizosphere soil of lettuce.</title>
        <authorList>
            <person name="Wang Y."/>
        </authorList>
    </citation>
    <scope>NUCLEOTIDE SEQUENCE [LARGE SCALE GENOMIC DNA]</scope>
    <source>
        <strain evidence="7 8">NEAU-85</strain>
    </source>
</reference>
<dbReference type="InterPro" id="IPR009057">
    <property type="entry name" value="Homeodomain-like_sf"/>
</dbReference>
<dbReference type="InterPro" id="IPR001647">
    <property type="entry name" value="HTH_TetR"/>
</dbReference>
<dbReference type="InterPro" id="IPR023772">
    <property type="entry name" value="DNA-bd_HTH_TetR-type_CS"/>
</dbReference>
<keyword evidence="3" id="KW-0804">Transcription</keyword>
<dbReference type="PROSITE" id="PS50977">
    <property type="entry name" value="HTH_TETR_2"/>
    <property type="match status" value="1"/>
</dbReference>
<dbReference type="PROSITE" id="PS01081">
    <property type="entry name" value="HTH_TETR_1"/>
    <property type="match status" value="1"/>
</dbReference>
<feature type="domain" description="HTH tetR-type" evidence="6">
    <location>
        <begin position="18"/>
        <end position="78"/>
    </location>
</feature>
<dbReference type="PANTHER" id="PTHR30055:SF234">
    <property type="entry name" value="HTH-TYPE TRANSCRIPTIONAL REGULATOR BETI"/>
    <property type="match status" value="1"/>
</dbReference>
<feature type="DNA-binding region" description="H-T-H motif" evidence="4">
    <location>
        <begin position="41"/>
        <end position="60"/>
    </location>
</feature>
<dbReference type="InterPro" id="IPR041347">
    <property type="entry name" value="MftR_C"/>
</dbReference>
<dbReference type="InterPro" id="IPR050109">
    <property type="entry name" value="HTH-type_TetR-like_transc_reg"/>
</dbReference>
<evidence type="ECO:0000256" key="3">
    <source>
        <dbReference type="ARBA" id="ARBA00023163"/>
    </source>
</evidence>
<feature type="compositionally biased region" description="Basic and acidic residues" evidence="5">
    <location>
        <begin position="12"/>
        <end position="24"/>
    </location>
</feature>
<accession>A0A3M8LPS2</accession>
<proteinExistence type="predicted"/>
<protein>
    <submittedName>
        <fullName evidence="7">TetR family transcriptional regulator</fullName>
    </submittedName>
</protein>
<evidence type="ECO:0000313" key="8">
    <source>
        <dbReference type="Proteomes" id="UP000279859"/>
    </source>
</evidence>
<comment type="caution">
    <text evidence="7">The sequence shown here is derived from an EMBL/GenBank/DDBJ whole genome shotgun (WGS) entry which is preliminary data.</text>
</comment>
<evidence type="ECO:0000256" key="2">
    <source>
        <dbReference type="ARBA" id="ARBA00023125"/>
    </source>
</evidence>
<evidence type="ECO:0000256" key="1">
    <source>
        <dbReference type="ARBA" id="ARBA00023015"/>
    </source>
</evidence>
<dbReference type="Proteomes" id="UP000279859">
    <property type="component" value="Unassembled WGS sequence"/>
</dbReference>
<dbReference type="SUPFAM" id="SSF46689">
    <property type="entry name" value="Homeodomain-like"/>
    <property type="match status" value="1"/>
</dbReference>
<evidence type="ECO:0000313" key="7">
    <source>
        <dbReference type="EMBL" id="RNE66724.1"/>
    </source>
</evidence>
<dbReference type="PRINTS" id="PR00455">
    <property type="entry name" value="HTHTETR"/>
</dbReference>
<evidence type="ECO:0000256" key="5">
    <source>
        <dbReference type="SAM" id="MobiDB-lite"/>
    </source>
</evidence>
<dbReference type="Gene3D" id="1.10.357.10">
    <property type="entry name" value="Tetracycline Repressor, domain 2"/>
    <property type="match status" value="1"/>
</dbReference>